<name>A7I820_METB6</name>
<reference evidence="3" key="1">
    <citation type="journal article" date="2015" name="Microbiology">
        <title>Genome of Methanoregula boonei 6A8 reveals adaptations to oligotrophic peatland environments.</title>
        <authorList>
            <person name="Braeuer S."/>
            <person name="Cadillo-Quiroz H."/>
            <person name="Kyrpides N."/>
            <person name="Woyke T."/>
            <person name="Goodwin L."/>
            <person name="Detter C."/>
            <person name="Podell S."/>
            <person name="Yavitt J.B."/>
            <person name="Zinder S.H."/>
        </authorList>
    </citation>
    <scope>NUCLEOTIDE SEQUENCE [LARGE SCALE GENOMIC DNA]</scope>
    <source>
        <strain evidence="3">DSM 21154 / JCM 14090 / 6A8</strain>
    </source>
</reference>
<keyword evidence="1" id="KW-0472">Membrane</keyword>
<organism evidence="2 3">
    <name type="scientific">Methanoregula boonei (strain DSM 21154 / JCM 14090 / 6A8)</name>
    <dbReference type="NCBI Taxonomy" id="456442"/>
    <lineage>
        <taxon>Archaea</taxon>
        <taxon>Methanobacteriati</taxon>
        <taxon>Methanobacteriota</taxon>
        <taxon>Stenosarchaea group</taxon>
        <taxon>Methanomicrobia</taxon>
        <taxon>Methanomicrobiales</taxon>
        <taxon>Methanoregulaceae</taxon>
        <taxon>Methanoregula</taxon>
    </lineage>
</organism>
<feature type="transmembrane region" description="Helical" evidence="1">
    <location>
        <begin position="368"/>
        <end position="387"/>
    </location>
</feature>
<feature type="transmembrane region" description="Helical" evidence="1">
    <location>
        <begin position="236"/>
        <end position="258"/>
    </location>
</feature>
<sequence length="459" mass="52094">MCHTPAVCFRKSDVEGREGTGRLSASVLFIMSENALFRNRILPHAVEEDGTTWEHQNIIEASFFRVTNAVRGACREILRARKITLNPLLTTSSLLDAGTNFLIIFLFLLLVSAVLFIPPYVLMPGTADNRMVVVSEFLFLILAASVLWTGYVYLFREFRKLVKDEAYPLFEKRGSELSRHLMWLVNGKYFRWQSGRGVRIFLTTILSVLLFVLYFSEMYNIVVPPFFVLFENSADPAYLVLSLMSFALLGFLMVFLIFLVCSVEVLVISVYLVLLGTTLDPSWEINPLVEMGGTENAGKIVMHCLFLFTFSVAIYPIITVLPQLENKLAQLSQLHLQSINDIASMSSTFYTSLGNIPFSVLTRYYGPIQQVLTVVGFAIVVLVVIHFRIKQRKKEELNALRQELSRYSPTDRENMAKIQHLLFLSDRVANLSEWPVNGKNFIIGILMSAVILVVSHIFL</sequence>
<protein>
    <submittedName>
        <fullName evidence="2">Uncharacterized protein</fullName>
    </submittedName>
</protein>
<feature type="transmembrane region" description="Helical" evidence="1">
    <location>
        <begin position="300"/>
        <end position="321"/>
    </location>
</feature>
<accession>A7I820</accession>
<dbReference type="Proteomes" id="UP000002408">
    <property type="component" value="Chromosome"/>
</dbReference>
<gene>
    <name evidence="2" type="ordered locus">Mboo_1363</name>
</gene>
<feature type="transmembrane region" description="Helical" evidence="1">
    <location>
        <begin position="133"/>
        <end position="154"/>
    </location>
</feature>
<feature type="transmembrane region" description="Helical" evidence="1">
    <location>
        <begin position="101"/>
        <end position="121"/>
    </location>
</feature>
<dbReference type="EMBL" id="CP000780">
    <property type="protein sequence ID" value="ABS55881.1"/>
    <property type="molecule type" value="Genomic_DNA"/>
</dbReference>
<keyword evidence="1" id="KW-1133">Transmembrane helix</keyword>
<dbReference type="KEGG" id="mbn:Mboo_1363"/>
<evidence type="ECO:0000313" key="2">
    <source>
        <dbReference type="EMBL" id="ABS55881.1"/>
    </source>
</evidence>
<dbReference type="HOGENOM" id="CLU_595307_0_0_2"/>
<feature type="transmembrane region" description="Helical" evidence="1">
    <location>
        <begin position="441"/>
        <end position="458"/>
    </location>
</feature>
<feature type="transmembrane region" description="Helical" evidence="1">
    <location>
        <begin position="198"/>
        <end position="216"/>
    </location>
</feature>
<keyword evidence="3" id="KW-1185">Reference proteome</keyword>
<keyword evidence="1" id="KW-0812">Transmembrane</keyword>
<proteinExistence type="predicted"/>
<evidence type="ECO:0000256" key="1">
    <source>
        <dbReference type="SAM" id="Phobius"/>
    </source>
</evidence>
<evidence type="ECO:0000313" key="3">
    <source>
        <dbReference type="Proteomes" id="UP000002408"/>
    </source>
</evidence>
<dbReference type="AlphaFoldDB" id="A7I820"/>